<evidence type="ECO:0000256" key="8">
    <source>
        <dbReference type="SAM" id="Phobius"/>
    </source>
</evidence>
<feature type="transmembrane region" description="Helical" evidence="8">
    <location>
        <begin position="289"/>
        <end position="307"/>
    </location>
</feature>
<accession>A0AAD8P264</accession>
<dbReference type="EMBL" id="JAUHHV010000003">
    <property type="protein sequence ID" value="KAK1430653.1"/>
    <property type="molecule type" value="Genomic_DNA"/>
</dbReference>
<dbReference type="GO" id="GO:0016760">
    <property type="term" value="F:cellulose synthase (UDP-forming) activity"/>
    <property type="evidence" value="ECO:0007669"/>
    <property type="project" value="InterPro"/>
</dbReference>
<evidence type="ECO:0000313" key="10">
    <source>
        <dbReference type="Proteomes" id="UP001229421"/>
    </source>
</evidence>
<evidence type="ECO:0008006" key="11">
    <source>
        <dbReference type="Google" id="ProtNLM"/>
    </source>
</evidence>
<dbReference type="GO" id="GO:0071555">
    <property type="term" value="P:cell wall organization"/>
    <property type="evidence" value="ECO:0007669"/>
    <property type="project" value="UniProtKB-KW"/>
</dbReference>
<dbReference type="InterPro" id="IPR005150">
    <property type="entry name" value="Cellulose_synth"/>
</dbReference>
<feature type="transmembrane region" description="Helical" evidence="8">
    <location>
        <begin position="201"/>
        <end position="219"/>
    </location>
</feature>
<gene>
    <name evidence="9" type="ORF">QVD17_13548</name>
</gene>
<name>A0AAD8P264_TARER</name>
<dbReference type="GO" id="GO:0012505">
    <property type="term" value="C:endomembrane system"/>
    <property type="evidence" value="ECO:0007669"/>
    <property type="project" value="UniProtKB-SubCell"/>
</dbReference>
<dbReference type="GO" id="GO:0016020">
    <property type="term" value="C:membrane"/>
    <property type="evidence" value="ECO:0007669"/>
    <property type="project" value="InterPro"/>
</dbReference>
<evidence type="ECO:0000256" key="5">
    <source>
        <dbReference type="ARBA" id="ARBA00022989"/>
    </source>
</evidence>
<keyword evidence="2" id="KW-0328">Glycosyltransferase</keyword>
<evidence type="ECO:0000256" key="4">
    <source>
        <dbReference type="ARBA" id="ARBA00022692"/>
    </source>
</evidence>
<dbReference type="AlphaFoldDB" id="A0AAD8P264"/>
<dbReference type="PANTHER" id="PTHR13301">
    <property type="entry name" value="X-BOX TRANSCRIPTION FACTOR-RELATED"/>
    <property type="match status" value="1"/>
</dbReference>
<dbReference type="Proteomes" id="UP001229421">
    <property type="component" value="Unassembled WGS sequence"/>
</dbReference>
<keyword evidence="6 8" id="KW-0472">Membrane</keyword>
<dbReference type="GO" id="GO:0030244">
    <property type="term" value="P:cellulose biosynthetic process"/>
    <property type="evidence" value="ECO:0007669"/>
    <property type="project" value="InterPro"/>
</dbReference>
<organism evidence="9 10">
    <name type="scientific">Tagetes erecta</name>
    <name type="common">African marigold</name>
    <dbReference type="NCBI Taxonomy" id="13708"/>
    <lineage>
        <taxon>Eukaryota</taxon>
        <taxon>Viridiplantae</taxon>
        <taxon>Streptophyta</taxon>
        <taxon>Embryophyta</taxon>
        <taxon>Tracheophyta</taxon>
        <taxon>Spermatophyta</taxon>
        <taxon>Magnoliopsida</taxon>
        <taxon>eudicotyledons</taxon>
        <taxon>Gunneridae</taxon>
        <taxon>Pentapetalae</taxon>
        <taxon>asterids</taxon>
        <taxon>campanulids</taxon>
        <taxon>Asterales</taxon>
        <taxon>Asteraceae</taxon>
        <taxon>Asteroideae</taxon>
        <taxon>Heliantheae alliance</taxon>
        <taxon>Tageteae</taxon>
        <taxon>Tagetes</taxon>
    </lineage>
</organism>
<evidence type="ECO:0000256" key="6">
    <source>
        <dbReference type="ARBA" id="ARBA00023136"/>
    </source>
</evidence>
<protein>
    <recommendedName>
        <fullName evidence="11">Cellulose synthase-like protein G3</fullName>
    </recommendedName>
</protein>
<evidence type="ECO:0000313" key="9">
    <source>
        <dbReference type="EMBL" id="KAK1430653.1"/>
    </source>
</evidence>
<evidence type="ECO:0000256" key="2">
    <source>
        <dbReference type="ARBA" id="ARBA00022676"/>
    </source>
</evidence>
<keyword evidence="10" id="KW-1185">Reference proteome</keyword>
<feature type="transmembrane region" description="Helical" evidence="8">
    <location>
        <begin position="166"/>
        <end position="189"/>
    </location>
</feature>
<evidence type="ECO:0000256" key="7">
    <source>
        <dbReference type="ARBA" id="ARBA00023316"/>
    </source>
</evidence>
<comment type="caution">
    <text evidence="9">The sequence shown here is derived from an EMBL/GenBank/DDBJ whole genome shotgun (WGS) entry which is preliminary data.</text>
</comment>
<comment type="subcellular location">
    <subcellularLocation>
        <location evidence="1">Endomembrane system</location>
    </subcellularLocation>
</comment>
<keyword evidence="3" id="KW-0808">Transferase</keyword>
<reference evidence="9" key="1">
    <citation type="journal article" date="2023" name="bioRxiv">
        <title>Improved chromosome-level genome assembly for marigold (Tagetes erecta).</title>
        <authorList>
            <person name="Jiang F."/>
            <person name="Yuan L."/>
            <person name="Wang S."/>
            <person name="Wang H."/>
            <person name="Xu D."/>
            <person name="Wang A."/>
            <person name="Fan W."/>
        </authorList>
    </citation>
    <scope>NUCLEOTIDE SEQUENCE</scope>
    <source>
        <strain evidence="9">WSJ</strain>
        <tissue evidence="9">Leaf</tissue>
    </source>
</reference>
<evidence type="ECO:0000256" key="3">
    <source>
        <dbReference type="ARBA" id="ARBA00022679"/>
    </source>
</evidence>
<dbReference type="Pfam" id="PF03552">
    <property type="entry name" value="Cellulose_synt"/>
    <property type="match status" value="1"/>
</dbReference>
<keyword evidence="7" id="KW-0961">Cell wall biogenesis/degradation</keyword>
<keyword evidence="4 8" id="KW-0812">Transmembrane</keyword>
<feature type="transmembrane region" description="Helical" evidence="8">
    <location>
        <begin position="319"/>
        <end position="341"/>
    </location>
</feature>
<proteinExistence type="predicted"/>
<sequence length="342" mass="38816">MVLPELQELRPDHVVKKAVTTESIIELAHHVAGCNYENNTKWGSQLGFRYGSVVEDYFTGYKLQCEGWRSIFCHPNRPAFLGDVPISLIDALSQTKRWGIGVLEVFFSKYNPVIFGTQHMGFVMGLCYAQNCFWPISSIPITIYSFLPQITLLNGVCIFPKATDTWFLLYVFLFLGAYAQDCYDFLLFGSSYKRWWNDQRILLIRGLSAYLFALVEHTIKCLGIATQGFNVTSKVQDDEQRKRYDQGRLMEFGDHSPMFVPFTTASIVNLFALTIGIIRMLNGWSLEKLFVQVFIATIGVVNSWPVYEAMVLRSDKGRMPVKTIVISFSLAFALCGGASFVL</sequence>
<evidence type="ECO:0000256" key="1">
    <source>
        <dbReference type="ARBA" id="ARBA00004308"/>
    </source>
</evidence>
<feature type="transmembrane region" description="Helical" evidence="8">
    <location>
        <begin position="258"/>
        <end position="277"/>
    </location>
</feature>
<keyword evidence="5 8" id="KW-1133">Transmembrane helix</keyword>